<organism evidence="1 2">
    <name type="scientific">Isobaculum melis</name>
    <dbReference type="NCBI Taxonomy" id="142588"/>
    <lineage>
        <taxon>Bacteria</taxon>
        <taxon>Bacillati</taxon>
        <taxon>Bacillota</taxon>
        <taxon>Bacilli</taxon>
        <taxon>Lactobacillales</taxon>
        <taxon>Carnobacteriaceae</taxon>
        <taxon>Isobaculum</taxon>
    </lineage>
</organism>
<protein>
    <recommendedName>
        <fullName evidence="3">Alternate signal-mediated exported protein, CPF_0494 family</fullName>
    </recommendedName>
</protein>
<evidence type="ECO:0000313" key="1">
    <source>
        <dbReference type="EMBL" id="SER72871.1"/>
    </source>
</evidence>
<dbReference type="RefSeq" id="WP_092650894.1">
    <property type="nucleotide sequence ID" value="NZ_FOHA01000004.1"/>
</dbReference>
<dbReference type="OrthoDB" id="2058406at2"/>
<dbReference type="AlphaFoldDB" id="A0A1H9RJ58"/>
<evidence type="ECO:0000313" key="2">
    <source>
        <dbReference type="Proteomes" id="UP000198948"/>
    </source>
</evidence>
<proteinExistence type="predicted"/>
<name>A0A1H9RJ58_9LACT</name>
<accession>A0A1H9RJ58</accession>
<dbReference type="STRING" id="142588.SAMN04488559_10492"/>
<gene>
    <name evidence="1" type="ORF">SAMN04488559_10492</name>
</gene>
<keyword evidence="2" id="KW-1185">Reference proteome</keyword>
<reference evidence="1 2" key="1">
    <citation type="submission" date="2016-10" db="EMBL/GenBank/DDBJ databases">
        <authorList>
            <person name="de Groot N.N."/>
        </authorList>
    </citation>
    <scope>NUCLEOTIDE SEQUENCE [LARGE SCALE GENOMIC DNA]</scope>
    <source>
        <strain evidence="1 2">DSM 13760</strain>
    </source>
</reference>
<dbReference type="EMBL" id="FOHA01000004">
    <property type="protein sequence ID" value="SER72871.1"/>
    <property type="molecule type" value="Genomic_DNA"/>
</dbReference>
<dbReference type="Proteomes" id="UP000198948">
    <property type="component" value="Unassembled WGS sequence"/>
</dbReference>
<evidence type="ECO:0008006" key="3">
    <source>
        <dbReference type="Google" id="ProtNLM"/>
    </source>
</evidence>
<sequence length="199" mass="22641">MKKRLIILGFFGSLFILCFSLLLLNTQATFKDEDKQAKNYQVGNLELELVNDGSDVIPNPLVPNAEITKRVAVKNVANNASYVRVMLFPTIIDKNKITLEAQHPKQFKYTDLDTTNWMYGDDGYYYYLKKLEPGATTQNLLSKIVIDANIDAKYKDSQFDFEVKVEGINTTAGGFSKAWWNDEIPPNSARDKINKKLTE</sequence>